<dbReference type="AlphaFoldDB" id="A0A147BX29"/>
<evidence type="ECO:0000313" key="2">
    <source>
        <dbReference type="EMBL" id="JAR95276.1"/>
    </source>
</evidence>
<sequence>MGSLCVLVTLNLTTISFLLPLVHEPPLLCLDPHLPIPLLRLHLPIPLLLRSPRNRLHLPPLLLHCLPHIPRVFSGCISLLCTSAPQRSAVCTSPELCSLGPCT</sequence>
<dbReference type="EMBL" id="GEGO01000128">
    <property type="protein sequence ID" value="JAR95276.1"/>
    <property type="molecule type" value="Transcribed_RNA"/>
</dbReference>
<proteinExistence type="predicted"/>
<keyword evidence="1" id="KW-0732">Signal</keyword>
<accession>A0A147BX29</accession>
<feature type="signal peptide" evidence="1">
    <location>
        <begin position="1"/>
        <end position="20"/>
    </location>
</feature>
<name>A0A147BX29_IXORI</name>
<evidence type="ECO:0000256" key="1">
    <source>
        <dbReference type="SAM" id="SignalP"/>
    </source>
</evidence>
<feature type="chain" id="PRO_5007543237" evidence="1">
    <location>
        <begin position="21"/>
        <end position="103"/>
    </location>
</feature>
<organism evidence="2">
    <name type="scientific">Ixodes ricinus</name>
    <name type="common">Common tick</name>
    <name type="synonym">Acarus ricinus</name>
    <dbReference type="NCBI Taxonomy" id="34613"/>
    <lineage>
        <taxon>Eukaryota</taxon>
        <taxon>Metazoa</taxon>
        <taxon>Ecdysozoa</taxon>
        <taxon>Arthropoda</taxon>
        <taxon>Chelicerata</taxon>
        <taxon>Arachnida</taxon>
        <taxon>Acari</taxon>
        <taxon>Parasitiformes</taxon>
        <taxon>Ixodida</taxon>
        <taxon>Ixodoidea</taxon>
        <taxon>Ixodidae</taxon>
        <taxon>Ixodinae</taxon>
        <taxon>Ixodes</taxon>
    </lineage>
</organism>
<reference evidence="2" key="1">
    <citation type="journal article" date="2018" name="PLoS Negl. Trop. Dis.">
        <title>Sialome diversity of ticks revealed by RNAseq of single tick salivary glands.</title>
        <authorList>
            <person name="Perner J."/>
            <person name="Kropackova S."/>
            <person name="Kopacek P."/>
            <person name="Ribeiro J.M."/>
        </authorList>
    </citation>
    <scope>NUCLEOTIDE SEQUENCE</scope>
    <source>
        <strain evidence="2">Siblings of single egg batch collected in Ceske Budejovice</strain>
        <tissue evidence="2">Salivary glands</tissue>
    </source>
</reference>
<protein>
    <submittedName>
        <fullName evidence="2">Putative secreted protein</fullName>
    </submittedName>
</protein>